<dbReference type="PRINTS" id="PR00109">
    <property type="entry name" value="TYRKINASE"/>
</dbReference>
<dbReference type="Pfam" id="PF08238">
    <property type="entry name" value="Sel1"/>
    <property type="match status" value="5"/>
</dbReference>
<comment type="caution">
    <text evidence="7">The sequence shown here is derived from an EMBL/GenBank/DDBJ whole genome shotgun (WGS) entry which is preliminary data.</text>
</comment>
<dbReference type="SUPFAM" id="SSF81901">
    <property type="entry name" value="HCP-like"/>
    <property type="match status" value="1"/>
</dbReference>
<feature type="binding site" evidence="4">
    <location>
        <position position="49"/>
    </location>
    <ligand>
        <name>ATP</name>
        <dbReference type="ChEBI" id="CHEBI:30616"/>
    </ligand>
</feature>
<organism evidence="7 8">
    <name type="scientific">Actinomortierella ambigua</name>
    <dbReference type="NCBI Taxonomy" id="1343610"/>
    <lineage>
        <taxon>Eukaryota</taxon>
        <taxon>Fungi</taxon>
        <taxon>Fungi incertae sedis</taxon>
        <taxon>Mucoromycota</taxon>
        <taxon>Mortierellomycotina</taxon>
        <taxon>Mortierellomycetes</taxon>
        <taxon>Mortierellales</taxon>
        <taxon>Mortierellaceae</taxon>
        <taxon>Actinomortierella</taxon>
    </lineage>
</organism>
<reference evidence="7" key="1">
    <citation type="journal article" date="2020" name="Fungal Divers.">
        <title>Resolving the Mortierellaceae phylogeny through synthesis of multi-gene phylogenetics and phylogenomics.</title>
        <authorList>
            <person name="Vandepol N."/>
            <person name="Liber J."/>
            <person name="Desiro A."/>
            <person name="Na H."/>
            <person name="Kennedy M."/>
            <person name="Barry K."/>
            <person name="Grigoriev I.V."/>
            <person name="Miller A.N."/>
            <person name="O'Donnell K."/>
            <person name="Stajich J.E."/>
            <person name="Bonito G."/>
        </authorList>
    </citation>
    <scope>NUCLEOTIDE SEQUENCE</scope>
    <source>
        <strain evidence="7">BC1065</strain>
    </source>
</reference>
<keyword evidence="1" id="KW-0723">Serine/threonine-protein kinase</keyword>
<evidence type="ECO:0000259" key="6">
    <source>
        <dbReference type="PROSITE" id="PS50011"/>
    </source>
</evidence>
<keyword evidence="3 4" id="KW-0067">ATP-binding</keyword>
<dbReference type="Gene3D" id="1.10.510.10">
    <property type="entry name" value="Transferase(Phosphotransferase) domain 1"/>
    <property type="match status" value="1"/>
</dbReference>
<keyword evidence="1" id="KW-0808">Transferase</keyword>
<protein>
    <recommendedName>
        <fullName evidence="6">Protein kinase domain-containing protein</fullName>
    </recommendedName>
</protein>
<dbReference type="EMBL" id="JAAAJB010000385">
    <property type="protein sequence ID" value="KAG0256925.1"/>
    <property type="molecule type" value="Genomic_DNA"/>
</dbReference>
<dbReference type="PANTHER" id="PTHR44329">
    <property type="entry name" value="SERINE/THREONINE-PROTEIN KINASE TNNI3K-RELATED"/>
    <property type="match status" value="1"/>
</dbReference>
<dbReference type="InterPro" id="IPR000719">
    <property type="entry name" value="Prot_kinase_dom"/>
</dbReference>
<feature type="compositionally biased region" description="Low complexity" evidence="5">
    <location>
        <begin position="315"/>
        <end position="357"/>
    </location>
</feature>
<dbReference type="CDD" id="cd13999">
    <property type="entry name" value="STKc_MAP3K-like"/>
    <property type="match status" value="1"/>
</dbReference>
<keyword evidence="1" id="KW-0418">Kinase</keyword>
<dbReference type="InterPro" id="IPR017441">
    <property type="entry name" value="Protein_kinase_ATP_BS"/>
</dbReference>
<dbReference type="Proteomes" id="UP000807716">
    <property type="component" value="Unassembled WGS sequence"/>
</dbReference>
<dbReference type="PROSITE" id="PS00107">
    <property type="entry name" value="PROTEIN_KINASE_ATP"/>
    <property type="match status" value="1"/>
</dbReference>
<evidence type="ECO:0000256" key="5">
    <source>
        <dbReference type="SAM" id="MobiDB-lite"/>
    </source>
</evidence>
<dbReference type="PROSITE" id="PS00108">
    <property type="entry name" value="PROTEIN_KINASE_ST"/>
    <property type="match status" value="1"/>
</dbReference>
<dbReference type="Pfam" id="PF07714">
    <property type="entry name" value="PK_Tyr_Ser-Thr"/>
    <property type="match status" value="1"/>
</dbReference>
<dbReference type="SMART" id="SM00220">
    <property type="entry name" value="S_TKc"/>
    <property type="match status" value="1"/>
</dbReference>
<evidence type="ECO:0000313" key="7">
    <source>
        <dbReference type="EMBL" id="KAG0256925.1"/>
    </source>
</evidence>
<evidence type="ECO:0000256" key="2">
    <source>
        <dbReference type="ARBA" id="ARBA00022741"/>
    </source>
</evidence>
<evidence type="ECO:0000256" key="3">
    <source>
        <dbReference type="ARBA" id="ARBA00022840"/>
    </source>
</evidence>
<keyword evidence="2 4" id="KW-0547">Nucleotide-binding</keyword>
<evidence type="ECO:0000256" key="1">
    <source>
        <dbReference type="ARBA" id="ARBA00022527"/>
    </source>
</evidence>
<dbReference type="PROSITE" id="PS50011">
    <property type="entry name" value="PROTEIN_KINASE_DOM"/>
    <property type="match status" value="1"/>
</dbReference>
<dbReference type="OrthoDB" id="544350at2759"/>
<dbReference type="Gene3D" id="1.25.40.10">
    <property type="entry name" value="Tetratricopeptide repeat domain"/>
    <property type="match status" value="2"/>
</dbReference>
<dbReference type="SMART" id="SM00671">
    <property type="entry name" value="SEL1"/>
    <property type="match status" value="5"/>
</dbReference>
<dbReference type="InterPro" id="IPR001245">
    <property type="entry name" value="Ser-Thr/Tyr_kinase_cat_dom"/>
</dbReference>
<gene>
    <name evidence="7" type="ORF">DFQ27_005402</name>
</gene>
<dbReference type="InterPro" id="IPR006597">
    <property type="entry name" value="Sel1-like"/>
</dbReference>
<dbReference type="SUPFAM" id="SSF56112">
    <property type="entry name" value="Protein kinase-like (PK-like)"/>
    <property type="match status" value="1"/>
</dbReference>
<keyword evidence="8" id="KW-1185">Reference proteome</keyword>
<dbReference type="InterPro" id="IPR011009">
    <property type="entry name" value="Kinase-like_dom_sf"/>
</dbReference>
<dbReference type="InterPro" id="IPR008271">
    <property type="entry name" value="Ser/Thr_kinase_AS"/>
</dbReference>
<dbReference type="GO" id="GO:0004674">
    <property type="term" value="F:protein serine/threonine kinase activity"/>
    <property type="evidence" value="ECO:0007669"/>
    <property type="project" value="UniProtKB-KW"/>
</dbReference>
<proteinExistence type="predicted"/>
<dbReference type="InterPro" id="IPR011990">
    <property type="entry name" value="TPR-like_helical_dom_sf"/>
</dbReference>
<sequence length="605" mass="66747">MSNSEQQTAVPARSLSWRNKPIEFGPLIGAGAYGSVYRVTCGDEVFAAKTFPIQEEEKRVEAIQQEIKIMEKLRHPNIIQFYGTCEHNGLDYLIMDLAEKGCLSNAILQRELNWPNKTRIAHEIARGLEYIHAKDVFHRDLKSANVLLDKHMTVKLCDFGFSKIKSAASVQSGAAIKGTLRWMAPEILSKDPTYSAKSDVYALGMVMWEMAANSTVPFIHQLDDGTVALLVGDGEREELPDDTPDTYRQWVEKCWEQDPSERPDASSVILVEDTPLDIVTEEGHLSVTFSTDSNDRNYGKVAQQSMAIKPPAAQSPKTLSLSTLSPSTLSPSTPSSSTLPPSILSSSTLSQSAGSSSNVRVRNESDVSGPSNAPSSGRSDRVSVDSAMISDNKGQVEVDLMQLAAKYEHGDGTGDIAQSHSAAIFYYRQAAKQGNAEAQVWLAKNYLHGNSMPQSESDAAKWYRLAGEQGHLEAQFAIADMCFLGRGVRVDYVEASSWYRKAAEQGHVDAQINLGAMYQRGMGVSQSDTEAVVWYQKAAEQDSPVAQYKLGLVYEEGKPGIRKDPQQAIEWYRRAAARGHPEAESRKTLLEQLPKRRGIIRSMFK</sequence>
<name>A0A9P6Q2E1_9FUNG</name>
<feature type="domain" description="Protein kinase" evidence="6">
    <location>
        <begin position="22"/>
        <end position="276"/>
    </location>
</feature>
<accession>A0A9P6Q2E1</accession>
<feature type="region of interest" description="Disordered" evidence="5">
    <location>
        <begin position="307"/>
        <end position="384"/>
    </location>
</feature>
<dbReference type="AlphaFoldDB" id="A0A9P6Q2E1"/>
<dbReference type="InterPro" id="IPR051681">
    <property type="entry name" value="Ser/Thr_Kinases-Pseudokinases"/>
</dbReference>
<dbReference type="GO" id="GO:0005524">
    <property type="term" value="F:ATP binding"/>
    <property type="evidence" value="ECO:0007669"/>
    <property type="project" value="UniProtKB-UniRule"/>
</dbReference>
<evidence type="ECO:0000256" key="4">
    <source>
        <dbReference type="PROSITE-ProRule" id="PRU10141"/>
    </source>
</evidence>
<evidence type="ECO:0000313" key="8">
    <source>
        <dbReference type="Proteomes" id="UP000807716"/>
    </source>
</evidence>